<dbReference type="EMBL" id="CP041405">
    <property type="protein sequence ID" value="QDM47227.1"/>
    <property type="molecule type" value="Genomic_DNA"/>
</dbReference>
<gene>
    <name evidence="2" type="ORF">FLT43_09770</name>
</gene>
<organism evidence="2 3">
    <name type="scientific">Paenibacillus thiaminolyticus</name>
    <name type="common">Bacillus thiaminolyticus</name>
    <dbReference type="NCBI Taxonomy" id="49283"/>
    <lineage>
        <taxon>Bacteria</taxon>
        <taxon>Bacillati</taxon>
        <taxon>Bacillota</taxon>
        <taxon>Bacilli</taxon>
        <taxon>Bacillales</taxon>
        <taxon>Paenibacillaceae</taxon>
        <taxon>Paenibacillus</taxon>
    </lineage>
</organism>
<evidence type="ECO:0000313" key="3">
    <source>
        <dbReference type="Proteomes" id="UP000315377"/>
    </source>
</evidence>
<dbReference type="GO" id="GO:0016998">
    <property type="term" value="P:cell wall macromolecule catabolic process"/>
    <property type="evidence" value="ECO:0007669"/>
    <property type="project" value="InterPro"/>
</dbReference>
<comment type="similarity">
    <text evidence="1">Belongs to the glycosyl hydrolase 25 family.</text>
</comment>
<name>A0AAP9J3X1_PANTH</name>
<proteinExistence type="inferred from homology"/>
<protein>
    <recommendedName>
        <fullName evidence="4">Lysozyme</fullName>
    </recommendedName>
</protein>
<dbReference type="AlphaFoldDB" id="A0AAP9J3X1"/>
<dbReference type="PROSITE" id="PS51904">
    <property type="entry name" value="GLYCOSYL_HYDROL_F25_2"/>
    <property type="match status" value="1"/>
</dbReference>
<accession>A0AAP9J3X1</accession>
<sequence length="117" mass="12466">MANADGANRAGLQVGLYHYARPETGNSAASETASFAKTINGVKAELPHGLDLEGAASKLGQTALTRWAVEWLKEVKKITGHNVMLYTGASFVRTYCGPELGQYLSMDSSLWCSATPS</sequence>
<dbReference type="SUPFAM" id="SSF51445">
    <property type="entry name" value="(Trans)glycosidases"/>
    <property type="match status" value="1"/>
</dbReference>
<dbReference type="InterPro" id="IPR017853">
    <property type="entry name" value="GH"/>
</dbReference>
<dbReference type="GO" id="GO:0016052">
    <property type="term" value="P:carbohydrate catabolic process"/>
    <property type="evidence" value="ECO:0007669"/>
    <property type="project" value="TreeGrafter"/>
</dbReference>
<evidence type="ECO:0000256" key="1">
    <source>
        <dbReference type="ARBA" id="ARBA00010646"/>
    </source>
</evidence>
<evidence type="ECO:0000313" key="2">
    <source>
        <dbReference type="EMBL" id="QDM47227.1"/>
    </source>
</evidence>
<dbReference type="Gene3D" id="3.20.20.80">
    <property type="entry name" value="Glycosidases"/>
    <property type="match status" value="1"/>
</dbReference>
<dbReference type="GO" id="GO:0003796">
    <property type="term" value="F:lysozyme activity"/>
    <property type="evidence" value="ECO:0007669"/>
    <property type="project" value="InterPro"/>
</dbReference>
<dbReference type="PANTHER" id="PTHR34135:SF2">
    <property type="entry name" value="LYSOZYME"/>
    <property type="match status" value="1"/>
</dbReference>
<dbReference type="PANTHER" id="PTHR34135">
    <property type="entry name" value="LYSOZYME"/>
    <property type="match status" value="1"/>
</dbReference>
<dbReference type="Proteomes" id="UP000315377">
    <property type="component" value="Chromosome"/>
</dbReference>
<dbReference type="Pfam" id="PF01183">
    <property type="entry name" value="Glyco_hydro_25"/>
    <property type="match status" value="1"/>
</dbReference>
<reference evidence="2 3" key="1">
    <citation type="submission" date="2019-07" db="EMBL/GenBank/DDBJ databases">
        <title>Paenibacillus thiaminolyticus NRRL B-4156.</title>
        <authorList>
            <person name="Hehnly C."/>
            <person name="Zhang L."/>
        </authorList>
    </citation>
    <scope>NUCLEOTIDE SEQUENCE [LARGE SCALE GENOMIC DNA]</scope>
    <source>
        <strain evidence="2 3">NRRL B-4156</strain>
    </source>
</reference>
<dbReference type="GO" id="GO:0009253">
    <property type="term" value="P:peptidoglycan catabolic process"/>
    <property type="evidence" value="ECO:0007669"/>
    <property type="project" value="InterPro"/>
</dbReference>
<evidence type="ECO:0008006" key="4">
    <source>
        <dbReference type="Google" id="ProtNLM"/>
    </source>
</evidence>
<dbReference type="InterPro" id="IPR002053">
    <property type="entry name" value="Glyco_hydro_25"/>
</dbReference>